<dbReference type="AlphaFoldDB" id="A0A1F5VLV2"/>
<evidence type="ECO:0000313" key="2">
    <source>
        <dbReference type="Proteomes" id="UP000178943"/>
    </source>
</evidence>
<sequence>MNVFFYKHLLNKLVCYFAVPCAAGAGISSSGIPKGQNPLVARRVNTLRFESKFIVEKIKNLKKYAEEKSNEL</sequence>
<gene>
    <name evidence="1" type="ORF">A2Y62_13460</name>
</gene>
<proteinExistence type="predicted"/>
<name>A0A1F5VLV2_9BACT</name>
<comment type="caution">
    <text evidence="1">The sequence shown here is derived from an EMBL/GenBank/DDBJ whole genome shotgun (WGS) entry which is preliminary data.</text>
</comment>
<dbReference type="Proteomes" id="UP000178943">
    <property type="component" value="Unassembled WGS sequence"/>
</dbReference>
<accession>A0A1F5VLV2</accession>
<reference evidence="1 2" key="1">
    <citation type="journal article" date="2016" name="Nat. Commun.">
        <title>Thousands of microbial genomes shed light on interconnected biogeochemical processes in an aquifer system.</title>
        <authorList>
            <person name="Anantharaman K."/>
            <person name="Brown C.T."/>
            <person name="Hug L.A."/>
            <person name="Sharon I."/>
            <person name="Castelle C.J."/>
            <person name="Probst A.J."/>
            <person name="Thomas B.C."/>
            <person name="Singh A."/>
            <person name="Wilkins M.J."/>
            <person name="Karaoz U."/>
            <person name="Brodie E.L."/>
            <person name="Williams K.H."/>
            <person name="Hubbard S.S."/>
            <person name="Banfield J.F."/>
        </authorList>
    </citation>
    <scope>NUCLEOTIDE SEQUENCE [LARGE SCALE GENOMIC DNA]</scope>
</reference>
<dbReference type="EMBL" id="MFGW01000137">
    <property type="protein sequence ID" value="OGF64404.1"/>
    <property type="molecule type" value="Genomic_DNA"/>
</dbReference>
<organism evidence="1 2">
    <name type="scientific">Candidatus Fischerbacteria bacterium RBG_13_37_8</name>
    <dbReference type="NCBI Taxonomy" id="1817863"/>
    <lineage>
        <taxon>Bacteria</taxon>
        <taxon>Candidatus Fischeribacteriota</taxon>
    </lineage>
</organism>
<dbReference type="STRING" id="1817863.A2Y62_13460"/>
<protein>
    <submittedName>
        <fullName evidence="1">Uncharacterized protein</fullName>
    </submittedName>
</protein>
<evidence type="ECO:0000313" key="1">
    <source>
        <dbReference type="EMBL" id="OGF64404.1"/>
    </source>
</evidence>